<protein>
    <recommendedName>
        <fullName evidence="6">Glycosyl transferase</fullName>
    </recommendedName>
</protein>
<gene>
    <name evidence="4" type="ORF">BEN49_05425</name>
</gene>
<accession>A0A1G1TJP9</accession>
<organism evidence="4 5">
    <name type="scientific">Hymenobacter coccineus</name>
    <dbReference type="NCBI Taxonomy" id="1908235"/>
    <lineage>
        <taxon>Bacteria</taxon>
        <taxon>Pseudomonadati</taxon>
        <taxon>Bacteroidota</taxon>
        <taxon>Cytophagia</taxon>
        <taxon>Cytophagales</taxon>
        <taxon>Hymenobacteraceae</taxon>
        <taxon>Hymenobacter</taxon>
    </lineage>
</organism>
<dbReference type="AlphaFoldDB" id="A0A1G1TJP9"/>
<dbReference type="CDD" id="cd04194">
    <property type="entry name" value="GT8_A4GalT_like"/>
    <property type="match status" value="1"/>
</dbReference>
<dbReference type="InterPro" id="IPR050748">
    <property type="entry name" value="Glycosyltrans_8_dom-fam"/>
</dbReference>
<dbReference type="GO" id="GO:0046872">
    <property type="term" value="F:metal ion binding"/>
    <property type="evidence" value="ECO:0007669"/>
    <property type="project" value="UniProtKB-KW"/>
</dbReference>
<evidence type="ECO:0008006" key="6">
    <source>
        <dbReference type="Google" id="ProtNLM"/>
    </source>
</evidence>
<keyword evidence="5" id="KW-1185">Reference proteome</keyword>
<reference evidence="4 5" key="1">
    <citation type="submission" date="2016-08" db="EMBL/GenBank/DDBJ databases">
        <title>Hymenobacter coccineus sp. nov., Hymenobacter lapidarius sp. nov. and Hymenobacter glacialis sp. nov., isolated from Antarctic soil.</title>
        <authorList>
            <person name="Sedlacek I."/>
            <person name="Kralova S."/>
            <person name="Kyrova K."/>
            <person name="Maslanova I."/>
            <person name="Stankova E."/>
            <person name="Vrbovska V."/>
            <person name="Nemec M."/>
            <person name="Bartak M."/>
            <person name="Svec P."/>
            <person name="Busse H.-J."/>
            <person name="Pantucek R."/>
        </authorList>
    </citation>
    <scope>NUCLEOTIDE SEQUENCE [LARGE SCALE GENOMIC DNA]</scope>
    <source>
        <strain evidence="4 5">CCM 8649</strain>
    </source>
</reference>
<evidence type="ECO:0000256" key="2">
    <source>
        <dbReference type="ARBA" id="ARBA00022679"/>
    </source>
</evidence>
<dbReference type="PANTHER" id="PTHR13778:SF47">
    <property type="entry name" value="LIPOPOLYSACCHARIDE 1,3-GALACTOSYLTRANSFERASE"/>
    <property type="match status" value="1"/>
</dbReference>
<dbReference type="Pfam" id="PF01501">
    <property type="entry name" value="Glyco_transf_8"/>
    <property type="match status" value="1"/>
</dbReference>
<evidence type="ECO:0000313" key="4">
    <source>
        <dbReference type="EMBL" id="OGX91083.1"/>
    </source>
</evidence>
<dbReference type="Proteomes" id="UP000177506">
    <property type="component" value="Unassembled WGS sequence"/>
</dbReference>
<dbReference type="PANTHER" id="PTHR13778">
    <property type="entry name" value="GLYCOSYLTRANSFERASE 8 DOMAIN-CONTAINING PROTEIN"/>
    <property type="match status" value="1"/>
</dbReference>
<evidence type="ECO:0000256" key="1">
    <source>
        <dbReference type="ARBA" id="ARBA00022676"/>
    </source>
</evidence>
<evidence type="ECO:0000313" key="5">
    <source>
        <dbReference type="Proteomes" id="UP000177506"/>
    </source>
</evidence>
<evidence type="ECO:0000256" key="3">
    <source>
        <dbReference type="ARBA" id="ARBA00022723"/>
    </source>
</evidence>
<keyword evidence="3" id="KW-0479">Metal-binding</keyword>
<dbReference type="Gene3D" id="3.90.550.10">
    <property type="entry name" value="Spore Coat Polysaccharide Biosynthesis Protein SpsA, Chain A"/>
    <property type="match status" value="1"/>
</dbReference>
<dbReference type="GO" id="GO:0016757">
    <property type="term" value="F:glycosyltransferase activity"/>
    <property type="evidence" value="ECO:0007669"/>
    <property type="project" value="UniProtKB-KW"/>
</dbReference>
<keyword evidence="1" id="KW-0328">Glycosyltransferase</keyword>
<dbReference type="InterPro" id="IPR029044">
    <property type="entry name" value="Nucleotide-diphossugar_trans"/>
</dbReference>
<dbReference type="SUPFAM" id="SSF53448">
    <property type="entry name" value="Nucleotide-diphospho-sugar transferases"/>
    <property type="match status" value="1"/>
</dbReference>
<comment type="caution">
    <text evidence="4">The sequence shown here is derived from an EMBL/GenBank/DDBJ whole genome shotgun (WGS) entry which is preliminary data.</text>
</comment>
<dbReference type="EMBL" id="MDZA01000088">
    <property type="protein sequence ID" value="OGX91083.1"/>
    <property type="molecule type" value="Genomic_DNA"/>
</dbReference>
<sequence length="319" mass="37005">MFVMSKKNNVQLALAFDDKYITPFYVLLASLFINNKQNEVVIHTIVSGITDKDKNDITTYVQENNSEIIFYDIDLDYVSKLIVPEKDENPLTGAMYYRLFFPFLVPSEVQRLLYIDVDTLVVGDLAGLAALDLNGKTVGAVTDRDMPVRSDIGIHSVEHYFNSGVLLIDIAQWKANRISEKALKIISEEPDLIKGYPDQDALNMALRNDWYQLEPKYNVMRLYVPEAVPKRGFGSFLLDQKIIHYNGKKPWFSDCEHRLRHVYQQYARLSLRPEASHVTNVQLPKDKRAKLRRSRMIEFYFDHPELVTVWRRLKALVGR</sequence>
<keyword evidence="2" id="KW-0808">Transferase</keyword>
<proteinExistence type="predicted"/>
<name>A0A1G1TJP9_9BACT</name>
<dbReference type="InterPro" id="IPR002495">
    <property type="entry name" value="Glyco_trans_8"/>
</dbReference>